<keyword evidence="6" id="KW-1185">Reference proteome</keyword>
<dbReference type="PANTHER" id="PTHR30337">
    <property type="entry name" value="COMPONENT OF ATP-DEPENDENT DSDNA EXONUCLEASE"/>
    <property type="match status" value="1"/>
</dbReference>
<dbReference type="InterPro" id="IPR014577">
    <property type="entry name" value="UCP033093_metalloPase"/>
</dbReference>
<evidence type="ECO:0000313" key="6">
    <source>
        <dbReference type="Proteomes" id="UP000617145"/>
    </source>
</evidence>
<dbReference type="CDD" id="cd00840">
    <property type="entry name" value="MPP_Mre11_N"/>
    <property type="match status" value="1"/>
</dbReference>
<dbReference type="SUPFAM" id="SSF56300">
    <property type="entry name" value="Metallo-dependent phosphatases"/>
    <property type="match status" value="1"/>
</dbReference>
<accession>A0A8J2ZG99</accession>
<dbReference type="Gene3D" id="3.60.21.10">
    <property type="match status" value="1"/>
</dbReference>
<sequence length="377" mass="40544">MTIRFLHASDLHLGRKFASIPQPPDGNVRGRLMEARHAVIGRLATAAEDRAAKHVLLAGDTFDTATPSPSLVRQALAAMGEAPDVTWWLLPGNHDNLRDAEPLWEMIRATAPANVHPVTRAEPIEMGSGATLLPCPVAYRASGSDPTEALVTMPSPDGNLRIGLAHGGITDFTESGEVIAPDRDRSARLDYLALGDWHGRMEVSARVHYAGSPEQDRFKHDRRGSCLAVSLDPGGLPDVETVEIGQFLWTEAELPLYPGQDAAAALGALLPSTGRRDILMRLHATGRAGLGDRAALEQAARNAAPEFAHFELRTDRLGTQYDAGDLDQIDREGGALRLAAEALVADAETEELAAADRDAARDALARLYSYVREGAEK</sequence>
<evidence type="ECO:0000259" key="4">
    <source>
        <dbReference type="Pfam" id="PF00149"/>
    </source>
</evidence>
<comment type="caution">
    <text evidence="5">The sequence shown here is derived from an EMBL/GenBank/DDBJ whole genome shotgun (WGS) entry which is preliminary data.</text>
</comment>
<keyword evidence="1" id="KW-0540">Nuclease</keyword>
<dbReference type="RefSeq" id="WP_188788115.1">
    <property type="nucleotide sequence ID" value="NZ_BMJV01000001.1"/>
</dbReference>
<dbReference type="PIRSF" id="PIRSF033093">
    <property type="entry name" value="UCP_ML1119"/>
    <property type="match status" value="1"/>
</dbReference>
<evidence type="ECO:0000256" key="2">
    <source>
        <dbReference type="ARBA" id="ARBA00022801"/>
    </source>
</evidence>
<dbReference type="GO" id="GO:0004527">
    <property type="term" value="F:exonuclease activity"/>
    <property type="evidence" value="ECO:0007669"/>
    <property type="project" value="UniProtKB-KW"/>
</dbReference>
<reference evidence="5" key="1">
    <citation type="journal article" date="2014" name="Int. J. Syst. Evol. Microbiol.">
        <title>Complete genome sequence of Corynebacterium casei LMG S-19264T (=DSM 44701T), isolated from a smear-ripened cheese.</title>
        <authorList>
            <consortium name="US DOE Joint Genome Institute (JGI-PGF)"/>
            <person name="Walter F."/>
            <person name="Albersmeier A."/>
            <person name="Kalinowski J."/>
            <person name="Ruckert C."/>
        </authorList>
    </citation>
    <scope>NUCLEOTIDE SEQUENCE</scope>
    <source>
        <strain evidence="5">CGMCC 1.15762</strain>
    </source>
</reference>
<dbReference type="InterPro" id="IPR029052">
    <property type="entry name" value="Metallo-depent_PP-like"/>
</dbReference>
<keyword evidence="3 5" id="KW-0269">Exonuclease</keyword>
<organism evidence="5 6">
    <name type="scientific">Salipiger pallidus</name>
    <dbReference type="NCBI Taxonomy" id="1775170"/>
    <lineage>
        <taxon>Bacteria</taxon>
        <taxon>Pseudomonadati</taxon>
        <taxon>Pseudomonadota</taxon>
        <taxon>Alphaproteobacteria</taxon>
        <taxon>Rhodobacterales</taxon>
        <taxon>Roseobacteraceae</taxon>
        <taxon>Salipiger</taxon>
    </lineage>
</organism>
<dbReference type="PANTHER" id="PTHR30337:SF0">
    <property type="entry name" value="NUCLEASE SBCCD SUBUNIT D"/>
    <property type="match status" value="1"/>
</dbReference>
<dbReference type="InterPro" id="IPR050535">
    <property type="entry name" value="DNA_Repair-Maintenance_Comp"/>
</dbReference>
<reference evidence="5" key="2">
    <citation type="submission" date="2020-09" db="EMBL/GenBank/DDBJ databases">
        <authorList>
            <person name="Sun Q."/>
            <person name="Zhou Y."/>
        </authorList>
    </citation>
    <scope>NUCLEOTIDE SEQUENCE</scope>
    <source>
        <strain evidence="5">CGMCC 1.15762</strain>
    </source>
</reference>
<evidence type="ECO:0000256" key="1">
    <source>
        <dbReference type="ARBA" id="ARBA00022722"/>
    </source>
</evidence>
<dbReference type="Proteomes" id="UP000617145">
    <property type="component" value="Unassembled WGS sequence"/>
</dbReference>
<dbReference type="InterPro" id="IPR004843">
    <property type="entry name" value="Calcineurin-like_PHP"/>
</dbReference>
<evidence type="ECO:0000313" key="5">
    <source>
        <dbReference type="EMBL" id="GGG60441.1"/>
    </source>
</evidence>
<name>A0A8J2ZG99_9RHOB</name>
<gene>
    <name evidence="5" type="ORF">GCM10011415_02960</name>
</gene>
<protein>
    <submittedName>
        <fullName evidence="5">Exonuclease</fullName>
    </submittedName>
</protein>
<dbReference type="Pfam" id="PF00149">
    <property type="entry name" value="Metallophos"/>
    <property type="match status" value="1"/>
</dbReference>
<proteinExistence type="predicted"/>
<dbReference type="AlphaFoldDB" id="A0A8J2ZG99"/>
<dbReference type="EMBL" id="BMJV01000001">
    <property type="protein sequence ID" value="GGG60441.1"/>
    <property type="molecule type" value="Genomic_DNA"/>
</dbReference>
<dbReference type="InterPro" id="IPR041796">
    <property type="entry name" value="Mre11_N"/>
</dbReference>
<keyword evidence="2" id="KW-0378">Hydrolase</keyword>
<feature type="domain" description="Calcineurin-like phosphoesterase" evidence="4">
    <location>
        <begin position="3"/>
        <end position="170"/>
    </location>
</feature>
<evidence type="ECO:0000256" key="3">
    <source>
        <dbReference type="ARBA" id="ARBA00022839"/>
    </source>
</evidence>